<feature type="signal peptide" evidence="2">
    <location>
        <begin position="1"/>
        <end position="19"/>
    </location>
</feature>
<feature type="chain" id="PRO_5038719438" description="LppI" evidence="2">
    <location>
        <begin position="20"/>
        <end position="227"/>
    </location>
</feature>
<dbReference type="PROSITE" id="PS51257">
    <property type="entry name" value="PROKAR_LIPOPROTEIN"/>
    <property type="match status" value="1"/>
</dbReference>
<evidence type="ECO:0000313" key="4">
    <source>
        <dbReference type="Proteomes" id="UP000076512"/>
    </source>
</evidence>
<evidence type="ECO:0000256" key="1">
    <source>
        <dbReference type="SAM" id="MobiDB-lite"/>
    </source>
</evidence>
<dbReference type="RefSeq" id="WP_067584063.1">
    <property type="nucleotide sequence ID" value="NZ_JABMCZ010000003.1"/>
</dbReference>
<name>A0A161XEJ6_9NOCA</name>
<reference evidence="3 4" key="1">
    <citation type="submission" date="2016-04" db="EMBL/GenBank/DDBJ databases">
        <authorList>
            <person name="Evans L.H."/>
            <person name="Alamgir A."/>
            <person name="Owens N."/>
            <person name="Weber N.D."/>
            <person name="Virtaneva K."/>
            <person name="Barbian K."/>
            <person name="Babar A."/>
            <person name="Rosenke K."/>
        </authorList>
    </citation>
    <scope>NUCLEOTIDE SEQUENCE [LARGE SCALE GENOMIC DNA]</scope>
    <source>
        <strain evidence="3 4">IFM 0406</strain>
    </source>
</reference>
<dbReference type="Proteomes" id="UP000076512">
    <property type="component" value="Unassembled WGS sequence"/>
</dbReference>
<feature type="compositionally biased region" description="Low complexity" evidence="1">
    <location>
        <begin position="29"/>
        <end position="46"/>
    </location>
</feature>
<organism evidence="3 4">
    <name type="scientific">Nocardia terpenica</name>
    <dbReference type="NCBI Taxonomy" id="455432"/>
    <lineage>
        <taxon>Bacteria</taxon>
        <taxon>Bacillati</taxon>
        <taxon>Actinomycetota</taxon>
        <taxon>Actinomycetes</taxon>
        <taxon>Mycobacteriales</taxon>
        <taxon>Nocardiaceae</taxon>
        <taxon>Nocardia</taxon>
    </lineage>
</organism>
<evidence type="ECO:0008006" key="5">
    <source>
        <dbReference type="Google" id="ProtNLM"/>
    </source>
</evidence>
<protein>
    <recommendedName>
        <fullName evidence="5">LppI</fullName>
    </recommendedName>
</protein>
<evidence type="ECO:0000256" key="2">
    <source>
        <dbReference type="SAM" id="SignalP"/>
    </source>
</evidence>
<dbReference type="EMBL" id="LWGR01000012">
    <property type="protein sequence ID" value="KZM71798.1"/>
    <property type="molecule type" value="Genomic_DNA"/>
</dbReference>
<gene>
    <name evidence="3" type="ORF">AWN90_01665</name>
</gene>
<dbReference type="STRING" id="455432.AWN90_01665"/>
<proteinExistence type="predicted"/>
<evidence type="ECO:0000313" key="3">
    <source>
        <dbReference type="EMBL" id="KZM71798.1"/>
    </source>
</evidence>
<sequence length="227" mass="23011">MRIAVLTVLVLLVAGCSLTKSGEPHPVPGAALPTTSGSAAPTSSVAAVPPSPGAPVAEVAAWVRAGSPADSARYGTVTAEDGTATPLNGDIAFASPTGKIKCTTDFQDGDRSLSCLVDLKNPPGRPSGGENGNWVGNWIDYSGAALSVGSLHGDPGPFIRGTGAVLPYGNRITVRDYTCRIDPTGLVCIHAAAKSGVRMNDAGIVPFGCLQDQGADPKQTLGQVFQC</sequence>
<accession>A0A161XEJ6</accession>
<dbReference type="AlphaFoldDB" id="A0A161XEJ6"/>
<keyword evidence="4" id="KW-1185">Reference proteome</keyword>
<comment type="caution">
    <text evidence="3">The sequence shown here is derived from an EMBL/GenBank/DDBJ whole genome shotgun (WGS) entry which is preliminary data.</text>
</comment>
<dbReference type="OrthoDB" id="4539803at2"/>
<feature type="region of interest" description="Disordered" evidence="1">
    <location>
        <begin position="23"/>
        <end position="46"/>
    </location>
</feature>
<keyword evidence="2" id="KW-0732">Signal</keyword>